<evidence type="ECO:0000313" key="4">
    <source>
        <dbReference type="Proteomes" id="UP000470875"/>
    </source>
</evidence>
<dbReference type="InterPro" id="IPR011045">
    <property type="entry name" value="N2O_reductase_N"/>
</dbReference>
<dbReference type="Pfam" id="PF05345">
    <property type="entry name" value="He_PIG"/>
    <property type="match status" value="2"/>
</dbReference>
<feature type="region of interest" description="Disordered" evidence="1">
    <location>
        <begin position="377"/>
        <end position="397"/>
    </location>
</feature>
<sequence length="430" mass="43511">MFAPRGIAISHDGSTAYVAESAKNSVSVIDLATNEIVRHISVGAGPSNVALTSDGRIVSSNSNGDTVSIVSDSDVLELPSAGSPWSIAVSPETNRIYVTELDANKVSVIADLTLISQPESIVVSAGQNVTSAAPSITGAPSGSLLAFSANALPSGLSIDTATGVISGVAEIAQVATTYDITATYAGQQIPGTHRVTIEITPGLATSSQDIIGEAGEEITSQALSPLGFPEDNSTVFSAEGLPSWLSLDAQTGVISGTSDVARARSEYKITATNGNITASATVPITVTSDAAPVLSLSASTVKQGEELTVTISDAPVGAIFDISLHSDPVTLGTMTIDENARASADFTIPAAAASGVHTIVATYGDYTLTQEITVVGSQTAPEEGNTTTTTSPDENRAETGINLPVIAAIAVAACALAVGAILVNRSRKQS</sequence>
<dbReference type="RefSeq" id="WP_154543053.1">
    <property type="nucleotide sequence ID" value="NZ_VULO01000002.1"/>
</dbReference>
<keyword evidence="4" id="KW-1185">Reference proteome</keyword>
<dbReference type="SUPFAM" id="SSF49313">
    <property type="entry name" value="Cadherin-like"/>
    <property type="match status" value="1"/>
</dbReference>
<evidence type="ECO:0000256" key="2">
    <source>
        <dbReference type="SAM" id="Phobius"/>
    </source>
</evidence>
<dbReference type="EMBL" id="VULO01000002">
    <property type="protein sequence ID" value="MSS83521.1"/>
    <property type="molecule type" value="Genomic_DNA"/>
</dbReference>
<comment type="caution">
    <text evidence="3">The sequence shown here is derived from an EMBL/GenBank/DDBJ whole genome shotgun (WGS) entry which is preliminary data.</text>
</comment>
<dbReference type="InterPro" id="IPR013783">
    <property type="entry name" value="Ig-like_fold"/>
</dbReference>
<dbReference type="Gene3D" id="2.60.40.10">
    <property type="entry name" value="Immunoglobulins"/>
    <property type="match status" value="2"/>
</dbReference>
<accession>A0A6N7W290</accession>
<dbReference type="PANTHER" id="PTHR47197">
    <property type="entry name" value="PROTEIN NIRF"/>
    <property type="match status" value="1"/>
</dbReference>
<dbReference type="InterPro" id="IPR051200">
    <property type="entry name" value="Host-pathogen_enzymatic-act"/>
</dbReference>
<dbReference type="Proteomes" id="UP000470875">
    <property type="component" value="Unassembled WGS sequence"/>
</dbReference>
<dbReference type="SUPFAM" id="SSF50974">
    <property type="entry name" value="Nitrous oxide reductase, N-terminal domain"/>
    <property type="match status" value="1"/>
</dbReference>
<dbReference type="GO" id="GO:0005509">
    <property type="term" value="F:calcium ion binding"/>
    <property type="evidence" value="ECO:0007669"/>
    <property type="project" value="InterPro"/>
</dbReference>
<dbReference type="InterPro" id="IPR011964">
    <property type="entry name" value="YVTN_b-propeller_repeat"/>
</dbReference>
<dbReference type="GO" id="GO:0016020">
    <property type="term" value="C:membrane"/>
    <property type="evidence" value="ECO:0007669"/>
    <property type="project" value="InterPro"/>
</dbReference>
<proteinExistence type="predicted"/>
<evidence type="ECO:0000313" key="3">
    <source>
        <dbReference type="EMBL" id="MSS83521.1"/>
    </source>
</evidence>
<evidence type="ECO:0000256" key="1">
    <source>
        <dbReference type="SAM" id="MobiDB-lite"/>
    </source>
</evidence>
<dbReference type="GO" id="GO:0005975">
    <property type="term" value="P:carbohydrate metabolic process"/>
    <property type="evidence" value="ECO:0007669"/>
    <property type="project" value="UniProtKB-ARBA"/>
</dbReference>
<dbReference type="NCBIfam" id="TIGR02276">
    <property type="entry name" value="beta_rpt_yvtn"/>
    <property type="match status" value="1"/>
</dbReference>
<keyword evidence="2" id="KW-0812">Transmembrane</keyword>
<organism evidence="3 4">
    <name type="scientific">Scrofimicrobium canadense</name>
    <dbReference type="NCBI Taxonomy" id="2652290"/>
    <lineage>
        <taxon>Bacteria</taxon>
        <taxon>Bacillati</taxon>
        <taxon>Actinomycetota</taxon>
        <taxon>Actinomycetes</taxon>
        <taxon>Actinomycetales</taxon>
        <taxon>Actinomycetaceae</taxon>
        <taxon>Scrofimicrobium</taxon>
    </lineage>
</organism>
<reference evidence="3 4" key="1">
    <citation type="submission" date="2019-08" db="EMBL/GenBank/DDBJ databases">
        <title>In-depth cultivation of the pig gut microbiome towards novel bacterial diversity and tailored functional studies.</title>
        <authorList>
            <person name="Wylensek D."/>
            <person name="Hitch T.C.A."/>
            <person name="Clavel T."/>
        </authorList>
    </citation>
    <scope>NUCLEOTIDE SEQUENCE [LARGE SCALE GENOMIC DNA]</scope>
    <source>
        <strain evidence="3 4">WB03_NA08</strain>
    </source>
</reference>
<keyword evidence="2" id="KW-0472">Membrane</keyword>
<keyword evidence="2" id="KW-1133">Transmembrane helix</keyword>
<name>A0A6N7W290_9ACTO</name>
<dbReference type="PANTHER" id="PTHR47197:SF3">
    <property type="entry name" value="DIHYDRO-HEME D1 DEHYDROGENASE"/>
    <property type="match status" value="1"/>
</dbReference>
<dbReference type="InterPro" id="IPR015919">
    <property type="entry name" value="Cadherin-like_sf"/>
</dbReference>
<dbReference type="InterPro" id="IPR015943">
    <property type="entry name" value="WD40/YVTN_repeat-like_dom_sf"/>
</dbReference>
<dbReference type="Gene3D" id="2.130.10.10">
    <property type="entry name" value="YVTN repeat-like/Quinoprotein amine dehydrogenase"/>
    <property type="match status" value="1"/>
</dbReference>
<protein>
    <submittedName>
        <fullName evidence="3">Uncharacterized protein</fullName>
    </submittedName>
</protein>
<feature type="transmembrane region" description="Helical" evidence="2">
    <location>
        <begin position="401"/>
        <end position="423"/>
    </location>
</feature>
<gene>
    <name evidence="3" type="ORF">FYJ24_01830</name>
</gene>
<dbReference type="AlphaFoldDB" id="A0A6N7W290"/>